<sequence length="229" mass="26301">MSDDQIIQRIKAAKAHIEADFQKADNTFDTVLNSDKYPEDLKKYVKSLKSENDALKSSFKYDQIETAYDHSAWVSAVAGDFINKDYSELVRDETPLDDRKKIAENDIKRFEEGFKRFKWAREDFAPFPAKVTTYVDKVATLFKRYKLDALANEFVKLFSNIPDSFTAFDVVFFIAELNAEAAVVGLQTANKQNNNAAFKDEVKKVESNVRPFETFLKDFEEVLKPSQGQ</sequence>
<gene>
    <name evidence="1" type="ORF">GFSPODELE1_LOCUS4331</name>
</gene>
<proteinExistence type="predicted"/>
<evidence type="ECO:0000313" key="2">
    <source>
        <dbReference type="Proteomes" id="UP001497453"/>
    </source>
</evidence>
<name>A0ABP1D4Z9_9APHY</name>
<dbReference type="Proteomes" id="UP001497453">
    <property type="component" value="Chromosome 2"/>
</dbReference>
<evidence type="ECO:0000313" key="1">
    <source>
        <dbReference type="EMBL" id="CAL1702965.1"/>
    </source>
</evidence>
<accession>A0ABP1D4Z9</accession>
<reference evidence="2" key="1">
    <citation type="submission" date="2024-04" db="EMBL/GenBank/DDBJ databases">
        <authorList>
            <person name="Shaw F."/>
            <person name="Minotto A."/>
        </authorList>
    </citation>
    <scope>NUCLEOTIDE SEQUENCE [LARGE SCALE GENOMIC DNA]</scope>
</reference>
<organism evidence="1 2">
    <name type="scientific">Somion occarium</name>
    <dbReference type="NCBI Taxonomy" id="3059160"/>
    <lineage>
        <taxon>Eukaryota</taxon>
        <taxon>Fungi</taxon>
        <taxon>Dikarya</taxon>
        <taxon>Basidiomycota</taxon>
        <taxon>Agaricomycotina</taxon>
        <taxon>Agaricomycetes</taxon>
        <taxon>Polyporales</taxon>
        <taxon>Cerrenaceae</taxon>
        <taxon>Somion</taxon>
    </lineage>
</organism>
<protein>
    <submittedName>
        <fullName evidence="1">Uncharacterized protein</fullName>
    </submittedName>
</protein>
<dbReference type="EMBL" id="OZ037945">
    <property type="protein sequence ID" value="CAL1702965.1"/>
    <property type="molecule type" value="Genomic_DNA"/>
</dbReference>
<keyword evidence="2" id="KW-1185">Reference proteome</keyword>